<name>A0ABU3SWY7_9ALTE</name>
<dbReference type="InterPro" id="IPR050266">
    <property type="entry name" value="AB_hydrolase_sf"/>
</dbReference>
<dbReference type="Gene3D" id="3.40.50.1820">
    <property type="entry name" value="alpha/beta hydrolase"/>
    <property type="match status" value="1"/>
</dbReference>
<dbReference type="GO" id="GO:0016787">
    <property type="term" value="F:hydrolase activity"/>
    <property type="evidence" value="ECO:0007669"/>
    <property type="project" value="UniProtKB-KW"/>
</dbReference>
<dbReference type="Proteomes" id="UP001247805">
    <property type="component" value="Unassembled WGS sequence"/>
</dbReference>
<dbReference type="InterPro" id="IPR000073">
    <property type="entry name" value="AB_hydrolase_1"/>
</dbReference>
<dbReference type="SUPFAM" id="SSF53474">
    <property type="entry name" value="alpha/beta-Hydrolases"/>
    <property type="match status" value="1"/>
</dbReference>
<reference evidence="2 3" key="1">
    <citation type="submission" date="2023-10" db="EMBL/GenBank/DDBJ databases">
        <title>Glaciecola aquimarina strain GGW-M5 nov., isolated from a coastal seawater.</title>
        <authorList>
            <person name="Bayburt H."/>
            <person name="Kim J.M."/>
            <person name="Choi B.J."/>
            <person name="Jeon C.O."/>
        </authorList>
    </citation>
    <scope>NUCLEOTIDE SEQUENCE [LARGE SCALE GENOMIC DNA]</scope>
    <source>
        <strain evidence="2 3">KCTC 32108</strain>
    </source>
</reference>
<dbReference type="InterPro" id="IPR029058">
    <property type="entry name" value="AB_hydrolase_fold"/>
</dbReference>
<keyword evidence="2" id="KW-0378">Hydrolase</keyword>
<sequence>MSKMSIAKGLYVGINVVEAKLAKLSKHQILVDGLAVTYLSNVKTFNTDKPILLLLHGFSGDKYVWNKLAKYLSSKHQLLIPDLKGHGETPYRENDYYSVPSQCVMVIKFLDLLNVHQFSVIGNSMGGMIAAKLIESIPQRIHKCVLMDPAGARSTYVMQELDKHINMFEQCSEKDFMAFYKLLMARPPFIPKFILRVLAQEYIRKSVQHARMFEQFYTLDDFFPACHRFVFSNTMLIWGLNDKLLPIDDYQQWKTMLTGCTRIYEDLGHLPMIEDAKRVATDIAAFLAAPAHQE</sequence>
<feature type="domain" description="AB hydrolase-1" evidence="1">
    <location>
        <begin position="50"/>
        <end position="275"/>
    </location>
</feature>
<evidence type="ECO:0000313" key="2">
    <source>
        <dbReference type="EMBL" id="MDU0354540.1"/>
    </source>
</evidence>
<accession>A0ABU3SWY7</accession>
<dbReference type="PANTHER" id="PTHR43798:SF5">
    <property type="entry name" value="MONOACYLGLYCEROL LIPASE ABHD6"/>
    <property type="match status" value="1"/>
</dbReference>
<evidence type="ECO:0000259" key="1">
    <source>
        <dbReference type="Pfam" id="PF00561"/>
    </source>
</evidence>
<comment type="caution">
    <text evidence="2">The sequence shown here is derived from an EMBL/GenBank/DDBJ whole genome shotgun (WGS) entry which is preliminary data.</text>
</comment>
<gene>
    <name evidence="2" type="ORF">RS130_11875</name>
</gene>
<protein>
    <submittedName>
        <fullName evidence="2">Alpha/beta hydrolase</fullName>
    </submittedName>
</protein>
<evidence type="ECO:0000313" key="3">
    <source>
        <dbReference type="Proteomes" id="UP001247805"/>
    </source>
</evidence>
<dbReference type="Pfam" id="PF00561">
    <property type="entry name" value="Abhydrolase_1"/>
    <property type="match status" value="1"/>
</dbReference>
<dbReference type="PANTHER" id="PTHR43798">
    <property type="entry name" value="MONOACYLGLYCEROL LIPASE"/>
    <property type="match status" value="1"/>
</dbReference>
<proteinExistence type="predicted"/>
<organism evidence="2 3">
    <name type="scientific">Paraglaciecola aquimarina</name>
    <dbReference type="NCBI Taxonomy" id="1235557"/>
    <lineage>
        <taxon>Bacteria</taxon>
        <taxon>Pseudomonadati</taxon>
        <taxon>Pseudomonadota</taxon>
        <taxon>Gammaproteobacteria</taxon>
        <taxon>Alteromonadales</taxon>
        <taxon>Alteromonadaceae</taxon>
        <taxon>Paraglaciecola</taxon>
    </lineage>
</organism>
<dbReference type="RefSeq" id="WP_316026132.1">
    <property type="nucleotide sequence ID" value="NZ_JAWDIO010000002.1"/>
</dbReference>
<dbReference type="PRINTS" id="PR00111">
    <property type="entry name" value="ABHYDROLASE"/>
</dbReference>
<dbReference type="EMBL" id="JAWDIO010000002">
    <property type="protein sequence ID" value="MDU0354540.1"/>
    <property type="molecule type" value="Genomic_DNA"/>
</dbReference>
<keyword evidence="3" id="KW-1185">Reference proteome</keyword>